<dbReference type="Pfam" id="PF01018">
    <property type="entry name" value="GTP1_OBG"/>
    <property type="match status" value="1"/>
</dbReference>
<dbReference type="Proteomes" id="UP001429354">
    <property type="component" value="Unassembled WGS sequence"/>
</dbReference>
<protein>
    <recommendedName>
        <fullName evidence="5">GTPase Obg</fullName>
        <ecNumber evidence="5">3.6.5.-</ecNumber>
    </recommendedName>
    <alternativeName>
        <fullName evidence="5">GTP-binding protein Obg</fullName>
    </alternativeName>
</protein>
<name>A0ABX0AD61_9GAMM</name>
<comment type="subcellular location">
    <subcellularLocation>
        <location evidence="5">Cytoplasm</location>
    </subcellularLocation>
</comment>
<evidence type="ECO:0000256" key="3">
    <source>
        <dbReference type="ARBA" id="ARBA00022842"/>
    </source>
</evidence>
<dbReference type="Gene3D" id="3.40.50.300">
    <property type="entry name" value="P-loop containing nucleotide triphosphate hydrolases"/>
    <property type="match status" value="1"/>
</dbReference>
<keyword evidence="5" id="KW-0963">Cytoplasm</keyword>
<dbReference type="Pfam" id="PF01926">
    <property type="entry name" value="MMR_HSR1"/>
    <property type="match status" value="1"/>
</dbReference>
<dbReference type="PRINTS" id="PR00326">
    <property type="entry name" value="GTP1OBG"/>
</dbReference>
<feature type="region of interest" description="Disordered" evidence="6">
    <location>
        <begin position="128"/>
        <end position="148"/>
    </location>
</feature>
<evidence type="ECO:0000256" key="2">
    <source>
        <dbReference type="ARBA" id="ARBA00022741"/>
    </source>
</evidence>
<feature type="binding site" evidence="5">
    <location>
        <begin position="191"/>
        <end position="195"/>
    </location>
    <ligand>
        <name>GTP</name>
        <dbReference type="ChEBI" id="CHEBI:37565"/>
    </ligand>
</feature>
<dbReference type="InterPro" id="IPR006073">
    <property type="entry name" value="GTP-bd"/>
</dbReference>
<dbReference type="InterPro" id="IPR014100">
    <property type="entry name" value="GTP-bd_Obg/CgtA"/>
</dbReference>
<keyword evidence="5" id="KW-0479">Metal-binding</keyword>
<evidence type="ECO:0000313" key="10">
    <source>
        <dbReference type="Proteomes" id="UP001429354"/>
    </source>
</evidence>
<dbReference type="InterPro" id="IPR045086">
    <property type="entry name" value="OBG_GTPase"/>
</dbReference>
<comment type="subunit">
    <text evidence="5">Monomer.</text>
</comment>
<comment type="similarity">
    <text evidence="1 5">Belongs to the TRAFAC class OBG-HflX-like GTPase superfamily. OBG GTPase family.</text>
</comment>
<keyword evidence="3 5" id="KW-0460">Magnesium</keyword>
<dbReference type="HAMAP" id="MF_01454">
    <property type="entry name" value="GTPase_Obg"/>
    <property type="match status" value="1"/>
</dbReference>
<feature type="binding site" evidence="5">
    <location>
        <position position="173"/>
    </location>
    <ligand>
        <name>Mg(2+)</name>
        <dbReference type="ChEBI" id="CHEBI:18420"/>
    </ligand>
</feature>
<feature type="binding site" evidence="5">
    <location>
        <begin position="213"/>
        <end position="216"/>
    </location>
    <ligand>
        <name>GTP</name>
        <dbReference type="ChEBI" id="CHEBI:37565"/>
    </ligand>
</feature>
<dbReference type="InterPro" id="IPR036726">
    <property type="entry name" value="GTP1_OBG_dom_sf"/>
</dbReference>
<dbReference type="PROSITE" id="PS51883">
    <property type="entry name" value="OBG"/>
    <property type="match status" value="1"/>
</dbReference>
<evidence type="ECO:0000259" key="7">
    <source>
        <dbReference type="PROSITE" id="PS51710"/>
    </source>
</evidence>
<gene>
    <name evidence="5" type="primary">obg</name>
    <name evidence="9" type="ORF">DT603_08230</name>
</gene>
<keyword evidence="10" id="KW-1185">Reference proteome</keyword>
<evidence type="ECO:0000256" key="1">
    <source>
        <dbReference type="ARBA" id="ARBA00007699"/>
    </source>
</evidence>
<comment type="caution">
    <text evidence="9">The sequence shown here is derived from an EMBL/GenBank/DDBJ whole genome shotgun (WGS) entry which is preliminary data.</text>
</comment>
<keyword evidence="4 5" id="KW-0342">GTP-binding</keyword>
<feature type="domain" description="Obg" evidence="8">
    <location>
        <begin position="1"/>
        <end position="159"/>
    </location>
</feature>
<sequence>MKLVDEAEIDVIAGNGGDGCIGFRREKFIPLGGPDGGDGGNGGNVWIQADENISTLVDFRHQRSFKAQRGENGMGQQRYGKGGDDLVISVPVGTAIVNVGTDEVIGDLVSHGDRLLVAKGGKGGLGNMHFKSSVTRSPRRSTPGDEGEARTLKMELKLLADVGLLGFPNAGKSTFIRAVSAATPKVADYPFTTLYPNLGVVSVEAHRSFVIADIPGLIQGAADGAGLGAMFLRHLQRTRLLLHLVDMAPMEGGVDISPAEQVRAIEHELEKHDPELLQKPRWLVLNKADLMFEDEASTRAAEVIAELGWTQPWYVTSAVSREGTWPIMKDVMAFFDRLKEDEQEARDALG</sequence>
<dbReference type="PANTHER" id="PTHR11702:SF31">
    <property type="entry name" value="MITOCHONDRIAL RIBOSOME-ASSOCIATED GTPASE 2"/>
    <property type="match status" value="1"/>
</dbReference>
<dbReference type="PROSITE" id="PS00905">
    <property type="entry name" value="GTP1_OBG"/>
    <property type="match status" value="1"/>
</dbReference>
<proteinExistence type="inferred from homology"/>
<dbReference type="CDD" id="cd01898">
    <property type="entry name" value="Obg"/>
    <property type="match status" value="1"/>
</dbReference>
<evidence type="ECO:0000256" key="4">
    <source>
        <dbReference type="ARBA" id="ARBA00023134"/>
    </source>
</evidence>
<comment type="function">
    <text evidence="5">An essential GTPase which binds GTP, GDP and possibly (p)ppGpp with moderate affinity, with high nucleotide exchange rates and a fairly low GTP hydrolysis rate. Plays a role in control of the cell cycle, stress response, ribosome biogenesis and in those bacteria that undergo differentiation, in morphogenesis control.</text>
</comment>
<dbReference type="InterPro" id="IPR031167">
    <property type="entry name" value="G_OBG"/>
</dbReference>
<keyword evidence="5" id="KW-0378">Hydrolase</keyword>
<dbReference type="InterPro" id="IPR006074">
    <property type="entry name" value="GTP1-OBG_CS"/>
</dbReference>
<comment type="cofactor">
    <cofactor evidence="5">
        <name>Mg(2+)</name>
        <dbReference type="ChEBI" id="CHEBI:18420"/>
    </cofactor>
</comment>
<dbReference type="NCBIfam" id="NF008955">
    <property type="entry name" value="PRK12297.1"/>
    <property type="match status" value="1"/>
</dbReference>
<dbReference type="SUPFAM" id="SSF52540">
    <property type="entry name" value="P-loop containing nucleoside triphosphate hydrolases"/>
    <property type="match status" value="1"/>
</dbReference>
<feature type="binding site" evidence="5">
    <location>
        <begin position="286"/>
        <end position="289"/>
    </location>
    <ligand>
        <name>GTP</name>
        <dbReference type="ChEBI" id="CHEBI:37565"/>
    </ligand>
</feature>
<dbReference type="EMBL" id="QOVG01000004">
    <property type="protein sequence ID" value="NDK38823.1"/>
    <property type="molecule type" value="Genomic_DNA"/>
</dbReference>
<dbReference type="PIRSF" id="PIRSF002401">
    <property type="entry name" value="GTP_bd_Obg/CgtA"/>
    <property type="match status" value="1"/>
</dbReference>
<reference evidence="9 10" key="1">
    <citation type="submission" date="2018-07" db="EMBL/GenBank/DDBJ databases">
        <title>Whole genome Sequencing of Pseudoxanthomonas gei KCTC 32298 (T).</title>
        <authorList>
            <person name="Kumar S."/>
            <person name="Bansal K."/>
            <person name="Kaur A."/>
            <person name="Patil P."/>
            <person name="Sharma S."/>
            <person name="Patil P.B."/>
        </authorList>
    </citation>
    <scope>NUCLEOTIDE SEQUENCE [LARGE SCALE GENOMIC DNA]</scope>
    <source>
        <strain evidence="9 10">KCTC 32298</strain>
    </source>
</reference>
<dbReference type="EC" id="3.6.5.-" evidence="5"/>
<evidence type="ECO:0000313" key="9">
    <source>
        <dbReference type="EMBL" id="NDK38823.1"/>
    </source>
</evidence>
<dbReference type="InterPro" id="IPR027417">
    <property type="entry name" value="P-loop_NTPase"/>
</dbReference>
<feature type="binding site" evidence="5">
    <location>
        <begin position="317"/>
        <end position="319"/>
    </location>
    <ligand>
        <name>GTP</name>
        <dbReference type="ChEBI" id="CHEBI:37565"/>
    </ligand>
</feature>
<evidence type="ECO:0000256" key="5">
    <source>
        <dbReference type="HAMAP-Rule" id="MF_01454"/>
    </source>
</evidence>
<dbReference type="PANTHER" id="PTHR11702">
    <property type="entry name" value="DEVELOPMENTALLY REGULATED GTP-BINDING PROTEIN-RELATED"/>
    <property type="match status" value="1"/>
</dbReference>
<dbReference type="SUPFAM" id="SSF82051">
    <property type="entry name" value="Obg GTP-binding protein N-terminal domain"/>
    <property type="match status" value="1"/>
</dbReference>
<organism evidence="9 10">
    <name type="scientific">Pseudoxanthomonas gei</name>
    <dbReference type="NCBI Taxonomy" id="1383030"/>
    <lineage>
        <taxon>Bacteria</taxon>
        <taxon>Pseudomonadati</taxon>
        <taxon>Pseudomonadota</taxon>
        <taxon>Gammaproteobacteria</taxon>
        <taxon>Lysobacterales</taxon>
        <taxon>Lysobacteraceae</taxon>
        <taxon>Pseudoxanthomonas</taxon>
    </lineage>
</organism>
<dbReference type="Gene3D" id="2.70.210.12">
    <property type="entry name" value="GTP1/OBG domain"/>
    <property type="match status" value="1"/>
</dbReference>
<dbReference type="RefSeq" id="WP_162349384.1">
    <property type="nucleotide sequence ID" value="NZ_QOVG01000004.1"/>
</dbReference>
<feature type="binding site" evidence="5">
    <location>
        <position position="193"/>
    </location>
    <ligand>
        <name>Mg(2+)</name>
        <dbReference type="ChEBI" id="CHEBI:18420"/>
    </ligand>
</feature>
<dbReference type="NCBIfam" id="TIGR02729">
    <property type="entry name" value="Obg_CgtA"/>
    <property type="match status" value="1"/>
</dbReference>
<keyword evidence="2 5" id="KW-0547">Nucleotide-binding</keyword>
<dbReference type="InterPro" id="IPR006169">
    <property type="entry name" value="GTP1_OBG_dom"/>
</dbReference>
<accession>A0ABX0AD61</accession>
<evidence type="ECO:0000259" key="8">
    <source>
        <dbReference type="PROSITE" id="PS51883"/>
    </source>
</evidence>
<dbReference type="NCBIfam" id="NF008956">
    <property type="entry name" value="PRK12299.1"/>
    <property type="match status" value="1"/>
</dbReference>
<dbReference type="PROSITE" id="PS51710">
    <property type="entry name" value="G_OBG"/>
    <property type="match status" value="1"/>
</dbReference>
<feature type="binding site" evidence="5">
    <location>
        <begin position="166"/>
        <end position="173"/>
    </location>
    <ligand>
        <name>GTP</name>
        <dbReference type="ChEBI" id="CHEBI:37565"/>
    </ligand>
</feature>
<evidence type="ECO:0000256" key="6">
    <source>
        <dbReference type="SAM" id="MobiDB-lite"/>
    </source>
</evidence>
<feature type="domain" description="OBG-type G" evidence="7">
    <location>
        <begin position="160"/>
        <end position="336"/>
    </location>
</feature>